<accession>A0ABX2G026</accession>
<protein>
    <recommendedName>
        <fullName evidence="3">DUF2357 domain-containing protein</fullName>
    </recommendedName>
</protein>
<evidence type="ECO:0000313" key="2">
    <source>
        <dbReference type="Proteomes" id="UP001516061"/>
    </source>
</evidence>
<evidence type="ECO:0000313" key="1">
    <source>
        <dbReference type="EMBL" id="NRT55631.1"/>
    </source>
</evidence>
<dbReference type="RefSeq" id="WP_173804592.1">
    <property type="nucleotide sequence ID" value="NZ_JABSNM010000004.1"/>
</dbReference>
<dbReference type="Proteomes" id="UP001516061">
    <property type="component" value="Unassembled WGS sequence"/>
</dbReference>
<comment type="caution">
    <text evidence="1">The sequence shown here is derived from an EMBL/GenBank/DDBJ whole genome shotgun (WGS) entry which is preliminary data.</text>
</comment>
<reference evidence="1 2" key="1">
    <citation type="submission" date="2020-05" db="EMBL/GenBank/DDBJ databases">
        <title>Genomic Encyclopedia of Type Strains, Phase IV (KMG-V): Genome sequencing to study the core and pangenomes of soil and plant-associated prokaryotes.</title>
        <authorList>
            <person name="Whitman W."/>
        </authorList>
    </citation>
    <scope>NUCLEOTIDE SEQUENCE [LARGE SCALE GENOMIC DNA]</scope>
    <source>
        <strain evidence="1 2">C29</strain>
    </source>
</reference>
<proteinExistence type="predicted"/>
<dbReference type="EMBL" id="JABSNM010000004">
    <property type="protein sequence ID" value="NRT55631.1"/>
    <property type="molecule type" value="Genomic_DNA"/>
</dbReference>
<keyword evidence="2" id="KW-1185">Reference proteome</keyword>
<evidence type="ECO:0008006" key="3">
    <source>
        <dbReference type="Google" id="ProtNLM"/>
    </source>
</evidence>
<sequence>MRVFDRFTGAETDLPSQVEPGRYRLLVAARLNRSIDLQAGEVLWSDGSARCLLSSGATEEESLHDFLQSPPESDGQVPDSLIDEAIKAVAKQWREWQAGAADQPLLSPVMPAQLGHLAEMNRLEIQLEKTLIAGHLQTIAQRPRMDMRYDTELVPVSRARRVALGAQVRLAAHSEDWARREITGVVPSRLLAEVSDDELAIYENRVFAHLLDRLAQLLRHRIRELSALLAKREEAASLSNAERLDYRLREALCRLWGQAFDADETQSAQQVLQTLQRQLGKVLQMQRSPVAQVASLGFTGLTLRSTNILRHDPHYRHLRPLWQLAHADLDQVARTPAERFEQSRKAGEEHSEQVGLLIRHALDAIRRHHPRPLTLNRDGLDWLVEASLPGVSMPRLRFVPARRGKQPWCLAPGSIAGEERHVVFSHADEGKAEQPGADAVLNPLQFYGVERVQQVIEHWLMRHLLAGYPFVVRNVPKALRSSGNDRVMDRPLVAGAERDEVLQAINAGSCNEQTRHALQQAIERLALLDRCRVCGAESTAWEVSHMAFKATCHGCKNEVTWQKRNGSAAYRSGETGRPFEDVGHLAMCW</sequence>
<name>A0ABX2G026_9BURK</name>
<gene>
    <name evidence="1" type="ORF">HNQ01_001343</name>
</gene>
<organism evidence="1 2">
    <name type="scientific">Sphaerotilus uruguayifluvii</name>
    <dbReference type="NCBI Taxonomy" id="2735897"/>
    <lineage>
        <taxon>Bacteria</taxon>
        <taxon>Pseudomonadati</taxon>
        <taxon>Pseudomonadota</taxon>
        <taxon>Betaproteobacteria</taxon>
        <taxon>Burkholderiales</taxon>
        <taxon>Sphaerotilaceae</taxon>
        <taxon>Sphaerotilus</taxon>
    </lineage>
</organism>